<name>A0A8X7MNE9_9BASI</name>
<proteinExistence type="predicted"/>
<feature type="region of interest" description="Disordered" evidence="1">
    <location>
        <begin position="724"/>
        <end position="747"/>
    </location>
</feature>
<comment type="caution">
    <text evidence="2">The sequence shown here is derived from an EMBL/GenBank/DDBJ whole genome shotgun (WGS) entry which is preliminary data.</text>
</comment>
<reference evidence="2" key="2">
    <citation type="journal article" date="2019" name="IMA Fungus">
        <title>Genome sequencing and comparison of five Tilletia species to identify candidate genes for the detection of regulated species infecting wheat.</title>
        <authorList>
            <person name="Nguyen H.D.T."/>
            <person name="Sultana T."/>
            <person name="Kesanakurti P."/>
            <person name="Hambleton S."/>
        </authorList>
    </citation>
    <scope>NUCLEOTIDE SEQUENCE</scope>
    <source>
        <strain evidence="2">DAOMC 236426</strain>
    </source>
</reference>
<feature type="compositionally biased region" description="Low complexity" evidence="1">
    <location>
        <begin position="107"/>
        <end position="123"/>
    </location>
</feature>
<evidence type="ECO:0000313" key="2">
    <source>
        <dbReference type="EMBL" id="KAE8242771.1"/>
    </source>
</evidence>
<feature type="region of interest" description="Disordered" evidence="1">
    <location>
        <begin position="386"/>
        <end position="406"/>
    </location>
</feature>
<gene>
    <name evidence="2" type="ORF">A4X06_0g6766</name>
</gene>
<feature type="compositionally biased region" description="Polar residues" evidence="1">
    <location>
        <begin position="547"/>
        <end position="569"/>
    </location>
</feature>
<feature type="compositionally biased region" description="Low complexity" evidence="1">
    <location>
        <begin position="461"/>
        <end position="472"/>
    </location>
</feature>
<feature type="compositionally biased region" description="Basic and acidic residues" evidence="1">
    <location>
        <begin position="427"/>
        <end position="439"/>
    </location>
</feature>
<feature type="region of interest" description="Disordered" evidence="1">
    <location>
        <begin position="107"/>
        <end position="242"/>
    </location>
</feature>
<organism evidence="2 3">
    <name type="scientific">Tilletia controversa</name>
    <name type="common">dwarf bunt fungus</name>
    <dbReference type="NCBI Taxonomy" id="13291"/>
    <lineage>
        <taxon>Eukaryota</taxon>
        <taxon>Fungi</taxon>
        <taxon>Dikarya</taxon>
        <taxon>Basidiomycota</taxon>
        <taxon>Ustilaginomycotina</taxon>
        <taxon>Exobasidiomycetes</taxon>
        <taxon>Tilletiales</taxon>
        <taxon>Tilletiaceae</taxon>
        <taxon>Tilletia</taxon>
    </lineage>
</organism>
<accession>A0A8X7MNE9</accession>
<feature type="region of interest" description="Disordered" evidence="1">
    <location>
        <begin position="420"/>
        <end position="582"/>
    </location>
</feature>
<feature type="compositionally biased region" description="Low complexity" evidence="1">
    <location>
        <begin position="519"/>
        <end position="546"/>
    </location>
</feature>
<dbReference type="PANTHER" id="PTHR33050:SF7">
    <property type="entry name" value="RIBONUCLEASE H"/>
    <property type="match status" value="1"/>
</dbReference>
<evidence type="ECO:0000256" key="1">
    <source>
        <dbReference type="SAM" id="MobiDB-lite"/>
    </source>
</evidence>
<dbReference type="AlphaFoldDB" id="A0A8X7MNE9"/>
<feature type="compositionally biased region" description="Polar residues" evidence="1">
    <location>
        <begin position="473"/>
        <end position="486"/>
    </location>
</feature>
<dbReference type="Proteomes" id="UP000077684">
    <property type="component" value="Unassembled WGS sequence"/>
</dbReference>
<feature type="compositionally biased region" description="Basic residues" evidence="1">
    <location>
        <begin position="176"/>
        <end position="193"/>
    </location>
</feature>
<reference evidence="2" key="1">
    <citation type="submission" date="2016-04" db="EMBL/GenBank/DDBJ databases">
        <authorList>
            <person name="Nguyen H.D."/>
            <person name="Samba Siva P."/>
            <person name="Cullis J."/>
            <person name="Levesque C.A."/>
            <person name="Hambleton S."/>
        </authorList>
    </citation>
    <scope>NUCLEOTIDE SEQUENCE</scope>
    <source>
        <strain evidence="2">DAOMC 236426</strain>
    </source>
</reference>
<feature type="compositionally biased region" description="Basic residues" evidence="1">
    <location>
        <begin position="390"/>
        <end position="400"/>
    </location>
</feature>
<dbReference type="EMBL" id="LWDE02001038">
    <property type="protein sequence ID" value="KAE8242771.1"/>
    <property type="molecule type" value="Genomic_DNA"/>
</dbReference>
<protein>
    <submittedName>
        <fullName evidence="2">Uncharacterized protein</fullName>
    </submittedName>
</protein>
<feature type="compositionally biased region" description="Low complexity" evidence="1">
    <location>
        <begin position="195"/>
        <end position="229"/>
    </location>
</feature>
<dbReference type="PANTHER" id="PTHR33050">
    <property type="entry name" value="REVERSE TRANSCRIPTASE DOMAIN-CONTAINING PROTEIN"/>
    <property type="match status" value="1"/>
</dbReference>
<keyword evidence="3" id="KW-1185">Reference proteome</keyword>
<evidence type="ECO:0000313" key="3">
    <source>
        <dbReference type="Proteomes" id="UP000077684"/>
    </source>
</evidence>
<sequence>MSAAAGSTHPSQPGLAVLTAEQRENYEILTARRKEWLTELAPDFDKKTRADATGLAFNILLSGEDDPKQAMMLAVEQISARQALQDQLGRNLFLSSEADPLVDPPVVQQVQAQQQIQPQQNAAPHPPQLLAPLQEGNPQLAPLQEGNNDAPAQVPENPKDKGKAKRVDSDSDDAKRKKKKAKRSKKRASKRTTHSSSTDSVSDSDSDSSGSSSDSSSSSSSEDSLSSNSDNDKKKRRSDIKWKKGKVNSSAFGALHVPDNIAAKVQKNKFIDLWYFTAAACAPNITDRPITKQWKVEGTSLTSTDKKHPKGFVPDHDLSPVDFLYAIDQWVDTMRQEGVDEDTCQAWKRFNTKIRKHTDWPDPSGHGKKQLQLLHNHQRICFASETRQEKARKRAMKKKYSSKEKRAKALDKLVKFDPAEWPADGRGIQRDREANDDVTSRLLSPGRTVPFGPTTPPPPLYSSTTTTTATSPRGQSHSPLLPNNPSHVRPSSPFGPAPVSKLARAVGQEHLTTRDTARRTSSPATRPSQPSASTTPTADSSRASATNESAQTTTRRNASSQPASGSTPAPSAGRPNAMLNAALSPPIPRLPANLQLNAEGWSNALLRHGLLHRYQAIVPALKEGLHIGVPTISRTHIAKHLGSTTNEPTKVETLIDNELKAGRYAGPNTSSSTVEGLLGGPFQTSPLGLRVKANGKFRLIQDFSSPHNDDDPTPRGSKKLYKARLRRSNSHTQQQPTPPPTQPTPLQLNVRTRSINSQLRVEDWPTTWCTTEDICRTILMRPHTAQAFVRDTISAFRQVPLHPSQWPGTGVEWKGQFYVDRFLAFGLGPACGAYGLFGDAFADLARAEGISPNGHWVDDNVFLRFKATDLALVNKNRRVARATISPSPVHQYGRTFWADSQGNKHAEDYSQPARILPDAEDGFNCGLSDIDRLSNELGWPWAPEKDAPWASTFTYGGLEYHIATRELALPEKKRTKYLAAVHEWQTKTDGTHT</sequence>
<feature type="compositionally biased region" description="Basic and acidic residues" evidence="1">
    <location>
        <begin position="157"/>
        <end position="175"/>
    </location>
</feature>
<dbReference type="InterPro" id="IPR052055">
    <property type="entry name" value="Hepadnavirus_pol/RT"/>
</dbReference>